<dbReference type="NCBIfam" id="TIGR00177">
    <property type="entry name" value="molyb_syn"/>
    <property type="match status" value="1"/>
</dbReference>
<dbReference type="EMBL" id="DSJT01000003">
    <property type="protein sequence ID" value="HEF86855.1"/>
    <property type="molecule type" value="Genomic_DNA"/>
</dbReference>
<dbReference type="PROSITE" id="PS01078">
    <property type="entry name" value="MOCF_BIOSYNTHESIS_1"/>
    <property type="match status" value="1"/>
</dbReference>
<name>A0A7C2BJU6_9CREN</name>
<evidence type="ECO:0000313" key="4">
    <source>
        <dbReference type="EMBL" id="HEF86855.1"/>
    </source>
</evidence>
<sequence length="160" mass="17730">MTVPVNIVVVSDRVYEGLAEDASGSLAKRIVEEKGFKVERFTVIPNSHREILRVLRSANSRVLIFIGGTGPGPRDITVDVISQVAWRHLPGFGELFRAKSFEAKGYRGVLTRSELFILHDGKIAVCLPGSPEAVELGLNILLNMIEHLVEEVDRFEGLHK</sequence>
<dbReference type="InterPro" id="IPR001453">
    <property type="entry name" value="MoaB/Mog_dom"/>
</dbReference>
<dbReference type="PANTHER" id="PTHR43232">
    <property type="entry name" value="MOLYBDENUM COFACTOR BIOSYNTHESIS PROTEIN B"/>
    <property type="match status" value="1"/>
</dbReference>
<dbReference type="CDD" id="cd00886">
    <property type="entry name" value="MogA_MoaB"/>
    <property type="match status" value="1"/>
</dbReference>
<evidence type="ECO:0000256" key="1">
    <source>
        <dbReference type="ARBA" id="ARBA00006112"/>
    </source>
</evidence>
<feature type="domain" description="MoaB/Mog" evidence="3">
    <location>
        <begin position="6"/>
        <end position="148"/>
    </location>
</feature>
<dbReference type="Gene3D" id="3.40.980.10">
    <property type="entry name" value="MoaB/Mog-like domain"/>
    <property type="match status" value="1"/>
</dbReference>
<dbReference type="Pfam" id="PF00994">
    <property type="entry name" value="MoCF_biosynth"/>
    <property type="match status" value="1"/>
</dbReference>
<dbReference type="InterPro" id="IPR008284">
    <property type="entry name" value="MoCF_biosynth_CS"/>
</dbReference>
<comment type="similarity">
    <text evidence="1">Belongs to the MoaB/Mog family.</text>
</comment>
<organism evidence="4">
    <name type="scientific">Thermosphaera aggregans</name>
    <dbReference type="NCBI Taxonomy" id="54254"/>
    <lineage>
        <taxon>Archaea</taxon>
        <taxon>Thermoproteota</taxon>
        <taxon>Thermoprotei</taxon>
        <taxon>Desulfurococcales</taxon>
        <taxon>Desulfurococcaceae</taxon>
        <taxon>Thermosphaera</taxon>
    </lineage>
</organism>
<dbReference type="GO" id="GO:0005829">
    <property type="term" value="C:cytosol"/>
    <property type="evidence" value="ECO:0007669"/>
    <property type="project" value="TreeGrafter"/>
</dbReference>
<dbReference type="InterPro" id="IPR036425">
    <property type="entry name" value="MoaB/Mog-like_dom_sf"/>
</dbReference>
<keyword evidence="2" id="KW-0501">Molybdenum cofactor biosynthesis</keyword>
<gene>
    <name evidence="4" type="ORF">ENP55_00810</name>
</gene>
<dbReference type="GO" id="GO:0006777">
    <property type="term" value="P:Mo-molybdopterin cofactor biosynthetic process"/>
    <property type="evidence" value="ECO:0007669"/>
    <property type="project" value="UniProtKB-KW"/>
</dbReference>
<dbReference type="SUPFAM" id="SSF53218">
    <property type="entry name" value="Molybdenum cofactor biosynthesis proteins"/>
    <property type="match status" value="1"/>
</dbReference>
<evidence type="ECO:0000259" key="3">
    <source>
        <dbReference type="SMART" id="SM00852"/>
    </source>
</evidence>
<evidence type="ECO:0000256" key="2">
    <source>
        <dbReference type="ARBA" id="ARBA00023150"/>
    </source>
</evidence>
<comment type="caution">
    <text evidence="4">The sequence shown here is derived from an EMBL/GenBank/DDBJ whole genome shotgun (WGS) entry which is preliminary data.</text>
</comment>
<protein>
    <submittedName>
        <fullName evidence="4">MogA/MoaB family molybdenum cofactor biosynthesis protein</fullName>
    </submittedName>
</protein>
<proteinExistence type="inferred from homology"/>
<reference evidence="4" key="1">
    <citation type="journal article" date="2020" name="mSystems">
        <title>Genome- and Community-Level Interaction Insights into Carbon Utilization and Element Cycling Functions of Hydrothermarchaeota in Hydrothermal Sediment.</title>
        <authorList>
            <person name="Zhou Z."/>
            <person name="Liu Y."/>
            <person name="Xu W."/>
            <person name="Pan J."/>
            <person name="Luo Z.H."/>
            <person name="Li M."/>
        </authorList>
    </citation>
    <scope>NUCLEOTIDE SEQUENCE [LARGE SCALE GENOMIC DNA]</scope>
    <source>
        <strain evidence="4">SpSt-23</strain>
    </source>
</reference>
<dbReference type="PANTHER" id="PTHR43232:SF2">
    <property type="entry name" value="MOLYBDENUM COFACTOR BIOSYNTHESIS PROTEIN B"/>
    <property type="match status" value="1"/>
</dbReference>
<dbReference type="SMART" id="SM00852">
    <property type="entry name" value="MoCF_biosynth"/>
    <property type="match status" value="1"/>
</dbReference>
<dbReference type="InterPro" id="IPR012245">
    <property type="entry name" value="MoaB"/>
</dbReference>
<dbReference type="AlphaFoldDB" id="A0A7C2BJU6"/>
<accession>A0A7C2BJU6</accession>